<accession>F8BSJ2</accession>
<gene>
    <name evidence="2" type="ordered locus">OCA5_c25400</name>
</gene>
<dbReference type="HOGENOM" id="CLU_083874_0_0_5"/>
<organism evidence="2 3">
    <name type="scientific">Afipia carboxidovorans (strain ATCC 49405 / DSM 1227 / KCTC 32145 / OM5)</name>
    <name type="common">Oligotropha carboxidovorans</name>
    <dbReference type="NCBI Taxonomy" id="504832"/>
    <lineage>
        <taxon>Bacteria</taxon>
        <taxon>Pseudomonadati</taxon>
        <taxon>Pseudomonadota</taxon>
        <taxon>Alphaproteobacteria</taxon>
        <taxon>Hyphomicrobiales</taxon>
        <taxon>Nitrobacteraceae</taxon>
        <taxon>Afipia</taxon>
    </lineage>
</organism>
<dbReference type="EMBL" id="CP002826">
    <property type="protein sequence ID" value="AEI07235.1"/>
    <property type="molecule type" value="Genomic_DNA"/>
</dbReference>
<evidence type="ECO:0000313" key="3">
    <source>
        <dbReference type="Proteomes" id="UP000007730"/>
    </source>
</evidence>
<evidence type="ECO:0000256" key="1">
    <source>
        <dbReference type="SAM" id="MobiDB-lite"/>
    </source>
</evidence>
<reference evidence="2 3" key="1">
    <citation type="journal article" date="2011" name="J. Bacteriol.">
        <title>Complete genome sequences of the chemolithoautotrophic Oligotropha carboxidovorans strains OM4 and OM5.</title>
        <authorList>
            <person name="Volland S."/>
            <person name="Rachinger M."/>
            <person name="Strittmatter A."/>
            <person name="Daniel R."/>
            <person name="Gottschalk G."/>
            <person name="Meyer O."/>
        </authorList>
    </citation>
    <scope>NUCLEOTIDE SEQUENCE [LARGE SCALE GENOMIC DNA]</scope>
    <source>
        <strain evidence="3">ATCC 49405 / DSM 1227 / KCTC 32145 / OM5</strain>
    </source>
</reference>
<protein>
    <submittedName>
        <fullName evidence="2">Uncharacterized protein</fullName>
    </submittedName>
</protein>
<dbReference type="OrthoDB" id="8138682at2"/>
<dbReference type="eggNOG" id="ENOG50345AJ">
    <property type="taxonomic scope" value="Bacteria"/>
</dbReference>
<dbReference type="PATRIC" id="fig|504832.7.peg.2681"/>
<dbReference type="Proteomes" id="UP000007730">
    <property type="component" value="Chromosome"/>
</dbReference>
<dbReference type="KEGG" id="ocg:OCA5_c25400"/>
<evidence type="ECO:0000313" key="2">
    <source>
        <dbReference type="EMBL" id="AEI07235.1"/>
    </source>
</evidence>
<keyword evidence="3" id="KW-1185">Reference proteome</keyword>
<sequence length="218" mass="24667">MVLPHIPPTLTRLRVKPDEPSEGPPAINGPRPQGSRRMHTDSSVALVRYLIEQTTLSHREISARTGFAQSTISCWRRNFGWQRPTFAPRATDTVPRARAGARLKLRMLAVRLRTLAERMVRELEETPGVDTEALMQALQVLKMARLEAMGNRKRSRWCAQAMDGHTYLSREEAIRTALKQMRRGGVDIDRAPQEALDLVIDANLPVEPDHPALRERGK</sequence>
<name>F8BSJ2_AFIC5</name>
<dbReference type="AlphaFoldDB" id="F8BSJ2"/>
<proteinExistence type="predicted"/>
<feature type="region of interest" description="Disordered" evidence="1">
    <location>
        <begin position="1"/>
        <end position="39"/>
    </location>
</feature>